<dbReference type="Proteomes" id="UP001597641">
    <property type="component" value="Unassembled WGS sequence"/>
</dbReference>
<sequence length="297" mass="34097">MPLKNKVKKLYLKLPFKKKLFQYIRDHIGTPGASIYQHLYFQGYFEVKLNADSQFRLMHYGYLVENEIFWKGIYGGWEKESLKIWETLSKNASVIVDIGANTGIYSLIAKSINPEASVYAFEPISRVYDKLVENIKLNNYDIVPYRVAVSNYKGKATIYDVPHEHQYSATLNLRTHTALTNTVAVEVETVTLSDFVESNNISAVDLMKIDVERHETEVLQGFLPHLYQLKPTILIEVIDDTIADYINRIFSGTDYLFFCINEKSGITQEKQTNYKGSADAMNYLLCTKTTAKLLKLI</sequence>
<feature type="domain" description="Methyltransferase FkbM" evidence="1">
    <location>
        <begin position="97"/>
        <end position="238"/>
    </location>
</feature>
<dbReference type="EC" id="2.1.1.-" evidence="2"/>
<proteinExistence type="predicted"/>
<dbReference type="NCBIfam" id="TIGR01444">
    <property type="entry name" value="fkbM_fam"/>
    <property type="match status" value="1"/>
</dbReference>
<keyword evidence="2" id="KW-0808">Transferase</keyword>
<dbReference type="EMBL" id="JBHUOX010000006">
    <property type="protein sequence ID" value="MFD3000841.1"/>
    <property type="molecule type" value="Genomic_DNA"/>
</dbReference>
<dbReference type="GO" id="GO:0032259">
    <property type="term" value="P:methylation"/>
    <property type="evidence" value="ECO:0007669"/>
    <property type="project" value="UniProtKB-KW"/>
</dbReference>
<dbReference type="InterPro" id="IPR006342">
    <property type="entry name" value="FkbM_mtfrase"/>
</dbReference>
<dbReference type="SUPFAM" id="SSF53335">
    <property type="entry name" value="S-adenosyl-L-methionine-dependent methyltransferases"/>
    <property type="match status" value="1"/>
</dbReference>
<reference evidence="3" key="1">
    <citation type="journal article" date="2019" name="Int. J. Syst. Evol. Microbiol.">
        <title>The Global Catalogue of Microorganisms (GCM) 10K type strain sequencing project: providing services to taxonomists for standard genome sequencing and annotation.</title>
        <authorList>
            <consortium name="The Broad Institute Genomics Platform"/>
            <consortium name="The Broad Institute Genome Sequencing Center for Infectious Disease"/>
            <person name="Wu L."/>
            <person name="Ma J."/>
        </authorList>
    </citation>
    <scope>NUCLEOTIDE SEQUENCE [LARGE SCALE GENOMIC DNA]</scope>
    <source>
        <strain evidence="3">KCTC 23984</strain>
    </source>
</reference>
<dbReference type="PANTHER" id="PTHR34203">
    <property type="entry name" value="METHYLTRANSFERASE, FKBM FAMILY PROTEIN"/>
    <property type="match status" value="1"/>
</dbReference>
<dbReference type="GO" id="GO:0008168">
    <property type="term" value="F:methyltransferase activity"/>
    <property type="evidence" value="ECO:0007669"/>
    <property type="project" value="UniProtKB-KW"/>
</dbReference>
<dbReference type="Gene3D" id="3.40.50.150">
    <property type="entry name" value="Vaccinia Virus protein VP39"/>
    <property type="match status" value="1"/>
</dbReference>
<evidence type="ECO:0000313" key="2">
    <source>
        <dbReference type="EMBL" id="MFD3000841.1"/>
    </source>
</evidence>
<keyword evidence="2" id="KW-0489">Methyltransferase</keyword>
<dbReference type="PANTHER" id="PTHR34203:SF15">
    <property type="entry name" value="SLL1173 PROTEIN"/>
    <property type="match status" value="1"/>
</dbReference>
<protein>
    <submittedName>
        <fullName evidence="2">FkbM family methyltransferase</fullName>
        <ecNumber evidence="2">2.1.1.-</ecNumber>
    </submittedName>
</protein>
<dbReference type="InterPro" id="IPR029063">
    <property type="entry name" value="SAM-dependent_MTases_sf"/>
</dbReference>
<dbReference type="InterPro" id="IPR052514">
    <property type="entry name" value="SAM-dependent_MTase"/>
</dbReference>
<evidence type="ECO:0000313" key="3">
    <source>
        <dbReference type="Proteomes" id="UP001597641"/>
    </source>
</evidence>
<organism evidence="2 3">
    <name type="scientific">Pontibacter toksunensis</name>
    <dbReference type="NCBI Taxonomy" id="1332631"/>
    <lineage>
        <taxon>Bacteria</taxon>
        <taxon>Pseudomonadati</taxon>
        <taxon>Bacteroidota</taxon>
        <taxon>Cytophagia</taxon>
        <taxon>Cytophagales</taxon>
        <taxon>Hymenobacteraceae</taxon>
        <taxon>Pontibacter</taxon>
    </lineage>
</organism>
<name>A0ABW6BTK3_9BACT</name>
<keyword evidence="3" id="KW-1185">Reference proteome</keyword>
<comment type="caution">
    <text evidence="2">The sequence shown here is derived from an EMBL/GenBank/DDBJ whole genome shotgun (WGS) entry which is preliminary data.</text>
</comment>
<gene>
    <name evidence="2" type="ORF">ACFS7Z_10750</name>
</gene>
<dbReference type="Pfam" id="PF05050">
    <property type="entry name" value="Methyltransf_21"/>
    <property type="match status" value="1"/>
</dbReference>
<dbReference type="RefSeq" id="WP_377484285.1">
    <property type="nucleotide sequence ID" value="NZ_JBHUOX010000006.1"/>
</dbReference>
<evidence type="ECO:0000259" key="1">
    <source>
        <dbReference type="Pfam" id="PF05050"/>
    </source>
</evidence>
<accession>A0ABW6BTK3</accession>